<dbReference type="OrthoDB" id="3295813at2"/>
<keyword evidence="2" id="KW-1185">Reference proteome</keyword>
<proteinExistence type="predicted"/>
<dbReference type="Proteomes" id="UP000063699">
    <property type="component" value="Chromosome"/>
</dbReference>
<name>A0A0N9HVA7_9PSEU</name>
<sequence>MATWDELAEYIRAEYDVISDKPGELRLEYVFDEESDRTQVMIVVREELDRKYEWVQIATPLGLAKDCDLHRLLETIGQTTVSGGAAIMGEHIVIRHSLPLENLDINEFTDPLALIAGAADNLESEFFGGDNY</sequence>
<evidence type="ECO:0000313" key="2">
    <source>
        <dbReference type="Proteomes" id="UP000063699"/>
    </source>
</evidence>
<evidence type="ECO:0000313" key="1">
    <source>
        <dbReference type="EMBL" id="ALG11240.1"/>
    </source>
</evidence>
<dbReference type="Gene3D" id="3.30.1460.10">
    <property type="match status" value="1"/>
</dbReference>
<dbReference type="EMBL" id="CP012752">
    <property type="protein sequence ID" value="ALG11240.1"/>
    <property type="molecule type" value="Genomic_DNA"/>
</dbReference>
<gene>
    <name evidence="1" type="ORF">AOZ06_34085</name>
</gene>
<reference evidence="1 2" key="1">
    <citation type="submission" date="2015-07" db="EMBL/GenBank/DDBJ databases">
        <title>Genome sequencing of Kibdelosporangium phytohabitans.</title>
        <authorList>
            <person name="Qin S."/>
            <person name="Xing K."/>
        </authorList>
    </citation>
    <scope>NUCLEOTIDE SEQUENCE [LARGE SCALE GENOMIC DNA]</scope>
    <source>
        <strain evidence="1 2">KLBMP1111</strain>
    </source>
</reference>
<evidence type="ECO:0008006" key="3">
    <source>
        <dbReference type="Google" id="ProtNLM"/>
    </source>
</evidence>
<protein>
    <recommendedName>
        <fullName evidence="3">YbjN domain-containing protein</fullName>
    </recommendedName>
</protein>
<dbReference type="KEGG" id="kphy:AOZ06_34085"/>
<accession>A0A0N9HVA7</accession>
<dbReference type="STRING" id="860235.AOZ06_34085"/>
<dbReference type="RefSeq" id="WP_054293141.1">
    <property type="nucleotide sequence ID" value="NZ_CP012752.1"/>
</dbReference>
<dbReference type="SUPFAM" id="SSF69635">
    <property type="entry name" value="Type III secretory system chaperone-like"/>
    <property type="match status" value="1"/>
</dbReference>
<organism evidence="1 2">
    <name type="scientific">Kibdelosporangium phytohabitans</name>
    <dbReference type="NCBI Taxonomy" id="860235"/>
    <lineage>
        <taxon>Bacteria</taxon>
        <taxon>Bacillati</taxon>
        <taxon>Actinomycetota</taxon>
        <taxon>Actinomycetes</taxon>
        <taxon>Pseudonocardiales</taxon>
        <taxon>Pseudonocardiaceae</taxon>
        <taxon>Kibdelosporangium</taxon>
    </lineage>
</organism>
<dbReference type="AlphaFoldDB" id="A0A0N9HVA7"/>